<gene>
    <name evidence="2" type="ORF">ADA01nite_37860</name>
</gene>
<dbReference type="Gene3D" id="3.30.200.20">
    <property type="entry name" value="Phosphorylase Kinase, domain 1"/>
    <property type="match status" value="1"/>
</dbReference>
<accession>A0A511VBM4</accession>
<dbReference type="EMBL" id="BJXX01000179">
    <property type="protein sequence ID" value="GEN36326.1"/>
    <property type="molecule type" value="Genomic_DNA"/>
</dbReference>
<dbReference type="CDD" id="cd05154">
    <property type="entry name" value="ACAD10_11_N-like"/>
    <property type="match status" value="1"/>
</dbReference>
<proteinExistence type="predicted"/>
<evidence type="ECO:0000259" key="1">
    <source>
        <dbReference type="Pfam" id="PF01636"/>
    </source>
</evidence>
<comment type="caution">
    <text evidence="2">The sequence shown here is derived from an EMBL/GenBank/DDBJ whole genome shotgun (WGS) entry which is preliminary data.</text>
</comment>
<protein>
    <submittedName>
        <fullName evidence="2">Aminoglycoside phosphotransferase</fullName>
    </submittedName>
</protein>
<sequence>MAHIYNGTDEVHRMVVAKEVPKIIRLMGEINMENKVEFLAVQSGKDEINWSAVREFILDELEDVPDAPLKVKQFSAGYSNLTYAIEMGDWKAVLRRPPFGPIPPKAHDMKREAEILQRIHPVFPLAPKVYLYSEDPALMDRHFYIMERKQGVVLDDEFPPEYEANEETARKVSETVVNTMTQLHAIDYVQAELTDIGRPDGYLERQVHGWIKRYHAAQTDEIAVTGEVEAWLVGNIPTSPAPTIVHNDFKLNNMMLAADDPRRATAVFDWEMCTIGDPLTDLASTMAYWTEPGEGETGLTSITTFPGFITRREFIDFYAQKSGRDVGNIDYYLTFAFYKVGVILQQIYYRWKQGGVQDERFGKLDSGVYNLMHQAHRAMRRELL</sequence>
<dbReference type="AlphaFoldDB" id="A0A511VBM4"/>
<dbReference type="PROSITE" id="PS00108">
    <property type="entry name" value="PROTEIN_KINASE_ST"/>
    <property type="match status" value="1"/>
</dbReference>
<evidence type="ECO:0000313" key="3">
    <source>
        <dbReference type="Proteomes" id="UP000321157"/>
    </source>
</evidence>
<reference evidence="2 3" key="1">
    <citation type="submission" date="2019-07" db="EMBL/GenBank/DDBJ databases">
        <title>Whole genome shotgun sequence of Aneurinibacillus danicus NBRC 102444.</title>
        <authorList>
            <person name="Hosoyama A."/>
            <person name="Uohara A."/>
            <person name="Ohji S."/>
            <person name="Ichikawa N."/>
        </authorList>
    </citation>
    <scope>NUCLEOTIDE SEQUENCE [LARGE SCALE GENOMIC DNA]</scope>
    <source>
        <strain evidence="2 3">NBRC 102444</strain>
    </source>
</reference>
<keyword evidence="2" id="KW-0808">Transferase</keyword>
<feature type="domain" description="Aminoglycoside phosphotransferase" evidence="1">
    <location>
        <begin position="71"/>
        <end position="295"/>
    </location>
</feature>
<dbReference type="SUPFAM" id="SSF56112">
    <property type="entry name" value="Protein kinase-like (PK-like)"/>
    <property type="match status" value="1"/>
</dbReference>
<evidence type="ECO:0000313" key="2">
    <source>
        <dbReference type="EMBL" id="GEN36326.1"/>
    </source>
</evidence>
<dbReference type="InterPro" id="IPR041726">
    <property type="entry name" value="ACAD10_11_N"/>
</dbReference>
<keyword evidence="3" id="KW-1185">Reference proteome</keyword>
<dbReference type="Gene3D" id="3.90.1200.10">
    <property type="match status" value="1"/>
</dbReference>
<organism evidence="2 3">
    <name type="scientific">Aneurinibacillus danicus</name>
    <dbReference type="NCBI Taxonomy" id="267746"/>
    <lineage>
        <taxon>Bacteria</taxon>
        <taxon>Bacillati</taxon>
        <taxon>Bacillota</taxon>
        <taxon>Bacilli</taxon>
        <taxon>Bacillales</taxon>
        <taxon>Paenibacillaceae</taxon>
        <taxon>Aneurinibacillus group</taxon>
        <taxon>Aneurinibacillus</taxon>
    </lineage>
</organism>
<dbReference type="PANTHER" id="PTHR47829">
    <property type="entry name" value="HYDROLASE, PUTATIVE (AFU_ORTHOLOGUE AFUA_1G12880)-RELATED"/>
    <property type="match status" value="1"/>
</dbReference>
<dbReference type="InterPro" id="IPR052898">
    <property type="entry name" value="ACAD10-like"/>
</dbReference>
<name>A0A511VBM4_9BACL</name>
<dbReference type="Pfam" id="PF01636">
    <property type="entry name" value="APH"/>
    <property type="match status" value="1"/>
</dbReference>
<dbReference type="Proteomes" id="UP000321157">
    <property type="component" value="Unassembled WGS sequence"/>
</dbReference>
<dbReference type="PANTHER" id="PTHR47829:SF1">
    <property type="entry name" value="HAD FAMILY PHOSPHATASE"/>
    <property type="match status" value="1"/>
</dbReference>
<dbReference type="InterPro" id="IPR011009">
    <property type="entry name" value="Kinase-like_dom_sf"/>
</dbReference>
<dbReference type="InterPro" id="IPR002575">
    <property type="entry name" value="Aminoglycoside_PTrfase"/>
</dbReference>
<dbReference type="GO" id="GO:0004672">
    <property type="term" value="F:protein kinase activity"/>
    <property type="evidence" value="ECO:0007669"/>
    <property type="project" value="InterPro"/>
</dbReference>
<dbReference type="InterPro" id="IPR008271">
    <property type="entry name" value="Ser/Thr_kinase_AS"/>
</dbReference>